<gene>
    <name evidence="1" type="ORF">H9804_01595</name>
</gene>
<accession>A0A9D2KB11</accession>
<protein>
    <submittedName>
        <fullName evidence="1">Uncharacterized protein</fullName>
    </submittedName>
</protein>
<comment type="caution">
    <text evidence="1">The sequence shown here is derived from an EMBL/GenBank/DDBJ whole genome shotgun (WGS) entry which is preliminary data.</text>
</comment>
<reference evidence="1" key="1">
    <citation type="journal article" date="2021" name="PeerJ">
        <title>Extensive microbial diversity within the chicken gut microbiome revealed by metagenomics and culture.</title>
        <authorList>
            <person name="Gilroy R."/>
            <person name="Ravi A."/>
            <person name="Getino M."/>
            <person name="Pursley I."/>
            <person name="Horton D.L."/>
            <person name="Alikhan N.F."/>
            <person name="Baker D."/>
            <person name="Gharbi K."/>
            <person name="Hall N."/>
            <person name="Watson M."/>
            <person name="Adriaenssens E.M."/>
            <person name="Foster-Nyarko E."/>
            <person name="Jarju S."/>
            <person name="Secka A."/>
            <person name="Antonio M."/>
            <person name="Oren A."/>
            <person name="Chaudhuri R.R."/>
            <person name="La Ragione R."/>
            <person name="Hildebrand F."/>
            <person name="Pallen M.J."/>
        </authorList>
    </citation>
    <scope>NUCLEOTIDE SEQUENCE</scope>
    <source>
        <strain evidence="1">ChiW4-1371</strain>
    </source>
</reference>
<name>A0A9D2KB11_9BACT</name>
<dbReference type="Proteomes" id="UP000824176">
    <property type="component" value="Unassembled WGS sequence"/>
</dbReference>
<evidence type="ECO:0000313" key="2">
    <source>
        <dbReference type="Proteomes" id="UP000824176"/>
    </source>
</evidence>
<dbReference type="AlphaFoldDB" id="A0A9D2KB11"/>
<proteinExistence type="predicted"/>
<dbReference type="EMBL" id="DXAQ01000022">
    <property type="protein sequence ID" value="HIZ88611.1"/>
    <property type="molecule type" value="Genomic_DNA"/>
</dbReference>
<reference evidence="1" key="2">
    <citation type="submission" date="2021-04" db="EMBL/GenBank/DDBJ databases">
        <authorList>
            <person name="Gilroy R."/>
        </authorList>
    </citation>
    <scope>NUCLEOTIDE SEQUENCE</scope>
    <source>
        <strain evidence="1">ChiW4-1371</strain>
    </source>
</reference>
<organism evidence="1 2">
    <name type="scientific">Candidatus Mucispirillum faecigallinarum</name>
    <dbReference type="NCBI Taxonomy" id="2838699"/>
    <lineage>
        <taxon>Bacteria</taxon>
        <taxon>Pseudomonadati</taxon>
        <taxon>Deferribacterota</taxon>
        <taxon>Deferribacteres</taxon>
        <taxon>Deferribacterales</taxon>
        <taxon>Mucispirillaceae</taxon>
        <taxon>Mucispirillum</taxon>
    </lineage>
</organism>
<evidence type="ECO:0000313" key="1">
    <source>
        <dbReference type="EMBL" id="HIZ88611.1"/>
    </source>
</evidence>
<sequence length="176" mass="20868">MKQENGNDIYSDFVFSVEFAKDTFEEINSIINTPLSTCIDMLKKSSGINDVLNNELILLQNFDINYYNTNETKIDSRVHLCNIAIEEYELFNNKEQYLNKLYQRNRFSSKEININKDTIFEQSVKKMIVSLSKEKQANTVSPQIIELYELRMNKLKEICKEFTKKRKEFLLQHINK</sequence>